<protein>
    <submittedName>
        <fullName evidence="1">Uncharacterized protein</fullName>
    </submittedName>
</protein>
<keyword evidence="2" id="KW-1185">Reference proteome</keyword>
<sequence>MVLLEGHTRSLRPEGLIHKAVEQLQEMQSHGSRRLTIGSYAICSIRIMEPICTTGLESGFFNSPRWTLHIHQPS</sequence>
<dbReference type="Proteomes" id="UP000277204">
    <property type="component" value="Unassembled WGS sequence"/>
</dbReference>
<proteinExistence type="predicted"/>
<name>A0A3P8EJ95_9TREM</name>
<evidence type="ECO:0000313" key="2">
    <source>
        <dbReference type="Proteomes" id="UP000277204"/>
    </source>
</evidence>
<reference evidence="1 2" key="1">
    <citation type="submission" date="2018-11" db="EMBL/GenBank/DDBJ databases">
        <authorList>
            <consortium name="Pathogen Informatics"/>
        </authorList>
    </citation>
    <scope>NUCLEOTIDE SEQUENCE [LARGE SCALE GENOMIC DNA]</scope>
    <source>
        <strain evidence="1 2">Zambia</strain>
    </source>
</reference>
<dbReference type="AlphaFoldDB" id="A0A3P8EJ95"/>
<dbReference type="EMBL" id="UZAI01011545">
    <property type="protein sequence ID" value="VDP09033.1"/>
    <property type="molecule type" value="Genomic_DNA"/>
</dbReference>
<organism evidence="1 2">
    <name type="scientific">Schistosoma margrebowiei</name>
    <dbReference type="NCBI Taxonomy" id="48269"/>
    <lineage>
        <taxon>Eukaryota</taxon>
        <taxon>Metazoa</taxon>
        <taxon>Spiralia</taxon>
        <taxon>Lophotrochozoa</taxon>
        <taxon>Platyhelminthes</taxon>
        <taxon>Trematoda</taxon>
        <taxon>Digenea</taxon>
        <taxon>Strigeidida</taxon>
        <taxon>Schistosomatoidea</taxon>
        <taxon>Schistosomatidae</taxon>
        <taxon>Schistosoma</taxon>
    </lineage>
</organism>
<gene>
    <name evidence="1" type="ORF">SMRZ_LOCUS13872</name>
</gene>
<evidence type="ECO:0000313" key="1">
    <source>
        <dbReference type="EMBL" id="VDP09033.1"/>
    </source>
</evidence>
<accession>A0A3P8EJ95</accession>